<accession>A0AAV2CIZ1</accession>
<evidence type="ECO:0000313" key="3">
    <source>
        <dbReference type="Proteomes" id="UP001497516"/>
    </source>
</evidence>
<sequence>MRLILGPPLLANAKALIDVNKGTLLLRDGEDKITFSIDTKSKKGDVKEMESKVVVASGGEPLKAKPTSVLVPLDDVKQEPKAGTKPEGRKKKAWCAKMSHIFAPKQDKGRAKVPDQARHPLELKMGGDKSLPETVADPLSEAS</sequence>
<organism evidence="2 3">
    <name type="scientific">Linum trigynum</name>
    <dbReference type="NCBI Taxonomy" id="586398"/>
    <lineage>
        <taxon>Eukaryota</taxon>
        <taxon>Viridiplantae</taxon>
        <taxon>Streptophyta</taxon>
        <taxon>Embryophyta</taxon>
        <taxon>Tracheophyta</taxon>
        <taxon>Spermatophyta</taxon>
        <taxon>Magnoliopsida</taxon>
        <taxon>eudicotyledons</taxon>
        <taxon>Gunneridae</taxon>
        <taxon>Pentapetalae</taxon>
        <taxon>rosids</taxon>
        <taxon>fabids</taxon>
        <taxon>Malpighiales</taxon>
        <taxon>Linaceae</taxon>
        <taxon>Linum</taxon>
    </lineage>
</organism>
<name>A0AAV2CIZ1_9ROSI</name>
<reference evidence="2 3" key="1">
    <citation type="submission" date="2024-04" db="EMBL/GenBank/DDBJ databases">
        <authorList>
            <person name="Fracassetti M."/>
        </authorList>
    </citation>
    <scope>NUCLEOTIDE SEQUENCE [LARGE SCALE GENOMIC DNA]</scope>
</reference>
<evidence type="ECO:0000256" key="1">
    <source>
        <dbReference type="SAM" id="MobiDB-lite"/>
    </source>
</evidence>
<keyword evidence="3" id="KW-1185">Reference proteome</keyword>
<protein>
    <submittedName>
        <fullName evidence="2">Uncharacterized protein</fullName>
    </submittedName>
</protein>
<feature type="region of interest" description="Disordered" evidence="1">
    <location>
        <begin position="64"/>
        <end position="143"/>
    </location>
</feature>
<dbReference type="EMBL" id="OZ034813">
    <property type="protein sequence ID" value="CAL1356224.1"/>
    <property type="molecule type" value="Genomic_DNA"/>
</dbReference>
<feature type="compositionally biased region" description="Basic and acidic residues" evidence="1">
    <location>
        <begin position="105"/>
        <end position="131"/>
    </location>
</feature>
<dbReference type="AlphaFoldDB" id="A0AAV2CIZ1"/>
<gene>
    <name evidence="2" type="ORF">LTRI10_LOCUS3939</name>
</gene>
<dbReference type="Proteomes" id="UP001497516">
    <property type="component" value="Chromosome 1"/>
</dbReference>
<proteinExistence type="predicted"/>
<feature type="compositionally biased region" description="Basic and acidic residues" evidence="1">
    <location>
        <begin position="74"/>
        <end position="87"/>
    </location>
</feature>
<evidence type="ECO:0000313" key="2">
    <source>
        <dbReference type="EMBL" id="CAL1356224.1"/>
    </source>
</evidence>